<dbReference type="Pfam" id="PF01061">
    <property type="entry name" value="ABC2_membrane"/>
    <property type="match status" value="1"/>
</dbReference>
<dbReference type="KEGG" id="ndv:NDEV_0155"/>
<evidence type="ECO:0000256" key="7">
    <source>
        <dbReference type="SAM" id="Phobius"/>
    </source>
</evidence>
<feature type="transmembrane region" description="Helical" evidence="7">
    <location>
        <begin position="144"/>
        <end position="166"/>
    </location>
</feature>
<comment type="subcellular location">
    <subcellularLocation>
        <location evidence="1">Cell inner membrane</location>
        <topology evidence="1">Multi-pass membrane protein</topology>
    </subcellularLocation>
</comment>
<keyword evidence="5 7" id="KW-1133">Transmembrane helix</keyword>
<dbReference type="InterPro" id="IPR013525">
    <property type="entry name" value="ABC2_TM"/>
</dbReference>
<dbReference type="EMBL" id="LN890280">
    <property type="protein sequence ID" value="CUR50920.1"/>
    <property type="molecule type" value="Genomic_DNA"/>
</dbReference>
<keyword evidence="10" id="KW-1185">Reference proteome</keyword>
<organism evidence="9 10">
    <name type="scientific">Nitrosotalea devaniterrae</name>
    <dbReference type="NCBI Taxonomy" id="1078905"/>
    <lineage>
        <taxon>Archaea</taxon>
        <taxon>Nitrososphaerota</taxon>
        <taxon>Nitrososphaeria</taxon>
        <taxon>Nitrosotaleales</taxon>
        <taxon>Nitrosotaleaceae</taxon>
        <taxon>Nitrosotalea</taxon>
    </lineage>
</organism>
<feature type="transmembrane region" description="Helical" evidence="7">
    <location>
        <begin position="104"/>
        <end position="132"/>
    </location>
</feature>
<dbReference type="GO" id="GO:0015920">
    <property type="term" value="P:lipopolysaccharide transport"/>
    <property type="evidence" value="ECO:0007669"/>
    <property type="project" value="TreeGrafter"/>
</dbReference>
<dbReference type="GO" id="GO:0140359">
    <property type="term" value="F:ABC-type transporter activity"/>
    <property type="evidence" value="ECO:0007669"/>
    <property type="project" value="InterPro"/>
</dbReference>
<keyword evidence="4 7" id="KW-0812">Transmembrane</keyword>
<dbReference type="PANTHER" id="PTHR30413:SF8">
    <property type="entry name" value="TRANSPORT PERMEASE PROTEIN"/>
    <property type="match status" value="1"/>
</dbReference>
<reference evidence="10" key="1">
    <citation type="submission" date="2015-10" db="EMBL/GenBank/DDBJ databases">
        <authorList>
            <person name="Lehtovirta-Morley L.E."/>
            <person name="Vieille C."/>
        </authorList>
    </citation>
    <scope>NUCLEOTIDE SEQUENCE [LARGE SCALE GENOMIC DNA]</scope>
</reference>
<sequence length="263" mass="30808">MRNSFVSPIIEFFKYRELIWYQVKAEFKQKHFQKALGPLWWFLEPLLMSTVFVFFTTILFKQTFGEHQVIIIIMVTLIWRWFSRSLENAPGLLLSFQTELKRTNLPLLPLIFSNVITELMFFGFGLLVIIGGALVSGVHVTENIAYLPLLVLLQFFMTISLVTFFAKYGLLFRDLGQILWMFIQVWFFASPGIYSENLVPVNWQWLYQINPFATIFPAWRNILIYGTPPNLINIGIWFAVFVPLALLGLRALQKGRGEFYKRL</sequence>
<accession>A0A128A0Q2</accession>
<evidence type="ECO:0000256" key="6">
    <source>
        <dbReference type="ARBA" id="ARBA00023136"/>
    </source>
</evidence>
<dbReference type="PANTHER" id="PTHR30413">
    <property type="entry name" value="INNER MEMBRANE TRANSPORT PERMEASE"/>
    <property type="match status" value="1"/>
</dbReference>
<evidence type="ECO:0000256" key="2">
    <source>
        <dbReference type="ARBA" id="ARBA00022448"/>
    </source>
</evidence>
<evidence type="ECO:0000256" key="1">
    <source>
        <dbReference type="ARBA" id="ARBA00004429"/>
    </source>
</evidence>
<gene>
    <name evidence="9" type="primary">CtrC</name>
    <name evidence="9" type="ORF">NDEV_0155</name>
</gene>
<dbReference type="GO" id="GO:0005886">
    <property type="term" value="C:plasma membrane"/>
    <property type="evidence" value="ECO:0007669"/>
    <property type="project" value="UniProtKB-SubCell"/>
</dbReference>
<feature type="transmembrane region" description="Helical" evidence="7">
    <location>
        <begin position="39"/>
        <end position="60"/>
    </location>
</feature>
<evidence type="ECO:0000313" key="9">
    <source>
        <dbReference type="EMBL" id="CUR50920.1"/>
    </source>
</evidence>
<dbReference type="AlphaFoldDB" id="A0A128A0Q2"/>
<keyword evidence="6 7" id="KW-0472">Membrane</keyword>
<name>A0A128A0Q2_9ARCH</name>
<keyword evidence="3" id="KW-1003">Cell membrane</keyword>
<protein>
    <submittedName>
        <fullName evidence="9">Capsular polysaccharide export system, permease component</fullName>
    </submittedName>
</protein>
<evidence type="ECO:0000256" key="5">
    <source>
        <dbReference type="ARBA" id="ARBA00022989"/>
    </source>
</evidence>
<feature type="transmembrane region" description="Helical" evidence="7">
    <location>
        <begin position="66"/>
        <end position="83"/>
    </location>
</feature>
<keyword evidence="2" id="KW-0813">Transport</keyword>
<feature type="transmembrane region" description="Helical" evidence="7">
    <location>
        <begin position="231"/>
        <end position="252"/>
    </location>
</feature>
<feature type="transmembrane region" description="Helical" evidence="7">
    <location>
        <begin position="178"/>
        <end position="195"/>
    </location>
</feature>
<evidence type="ECO:0000259" key="8">
    <source>
        <dbReference type="Pfam" id="PF01061"/>
    </source>
</evidence>
<evidence type="ECO:0000256" key="4">
    <source>
        <dbReference type="ARBA" id="ARBA00022692"/>
    </source>
</evidence>
<feature type="domain" description="ABC-2 type transporter transmembrane" evidence="8">
    <location>
        <begin position="19"/>
        <end position="223"/>
    </location>
</feature>
<evidence type="ECO:0000256" key="3">
    <source>
        <dbReference type="ARBA" id="ARBA00022475"/>
    </source>
</evidence>
<proteinExistence type="predicted"/>
<evidence type="ECO:0000313" key="10">
    <source>
        <dbReference type="Proteomes" id="UP000196239"/>
    </source>
</evidence>
<dbReference type="Proteomes" id="UP000196239">
    <property type="component" value="Chromosome 1"/>
</dbReference>